<dbReference type="Gene3D" id="2.60.40.420">
    <property type="entry name" value="Cupredoxins - blue copper proteins"/>
    <property type="match status" value="1"/>
</dbReference>
<dbReference type="SUPFAM" id="SSF49503">
    <property type="entry name" value="Cupredoxins"/>
    <property type="match status" value="1"/>
</dbReference>
<dbReference type="Pfam" id="PF13473">
    <property type="entry name" value="Cupredoxin_1"/>
    <property type="match status" value="1"/>
</dbReference>
<comment type="subcellular location">
    <subcellularLocation>
        <location evidence="1">Periplasm</location>
    </subcellularLocation>
</comment>
<feature type="domain" description="EfeO-type cupredoxin-like" evidence="3">
    <location>
        <begin position="42"/>
        <end position="129"/>
    </location>
</feature>
<gene>
    <name evidence="4" type="ORF">F6X42_10970</name>
</gene>
<evidence type="ECO:0000256" key="1">
    <source>
        <dbReference type="ARBA" id="ARBA00004418"/>
    </source>
</evidence>
<organism evidence="4 5">
    <name type="scientific">Paraburkholderia podalyriae</name>
    <dbReference type="NCBI Taxonomy" id="1938811"/>
    <lineage>
        <taxon>Bacteria</taxon>
        <taxon>Pseudomonadati</taxon>
        <taxon>Pseudomonadota</taxon>
        <taxon>Betaproteobacteria</taxon>
        <taxon>Burkholderiales</taxon>
        <taxon>Burkholderiaceae</taxon>
        <taxon>Paraburkholderia</taxon>
    </lineage>
</organism>
<evidence type="ECO:0000313" key="4">
    <source>
        <dbReference type="EMBL" id="MBC8747118.1"/>
    </source>
</evidence>
<dbReference type="PANTHER" id="PTHR36507:SF1">
    <property type="entry name" value="BLL1555 PROTEIN"/>
    <property type="match status" value="1"/>
</dbReference>
<proteinExistence type="predicted"/>
<dbReference type="PANTHER" id="PTHR36507">
    <property type="entry name" value="BLL1555 PROTEIN"/>
    <property type="match status" value="1"/>
</dbReference>
<evidence type="ECO:0000256" key="2">
    <source>
        <dbReference type="SAM" id="SignalP"/>
    </source>
</evidence>
<dbReference type="InterPro" id="IPR028096">
    <property type="entry name" value="EfeO_Cupredoxin"/>
</dbReference>
<feature type="chain" id="PRO_5045675487" description="EfeO-type cupredoxin-like domain-containing protein" evidence="2">
    <location>
        <begin position="25"/>
        <end position="130"/>
    </location>
</feature>
<dbReference type="InterPro" id="IPR052721">
    <property type="entry name" value="ET_Amicyanin"/>
</dbReference>
<accession>A0ABR7PL73</accession>
<protein>
    <recommendedName>
        <fullName evidence="3">EfeO-type cupredoxin-like domain-containing protein</fullName>
    </recommendedName>
</protein>
<feature type="signal peptide" evidence="2">
    <location>
        <begin position="1"/>
        <end position="24"/>
    </location>
</feature>
<keyword evidence="2" id="KW-0732">Signal</keyword>
<evidence type="ECO:0000313" key="5">
    <source>
        <dbReference type="Proteomes" id="UP000736373"/>
    </source>
</evidence>
<sequence length="130" mass="14178">MLTNTMGRALAILFGSLAMLAVSAGLGFAQTTTPMQMPMKAQQQTVASTPNAIVIKNFMFTPMELTIKAGTTVTWKNLDGEPHTVVNDAGLFRSAALDQDDTYQYRFDKPGVYKIFCGIHPNMKATITVQ</sequence>
<evidence type="ECO:0000259" key="3">
    <source>
        <dbReference type="Pfam" id="PF13473"/>
    </source>
</evidence>
<comment type="caution">
    <text evidence="4">The sequence shown here is derived from an EMBL/GenBank/DDBJ whole genome shotgun (WGS) entry which is preliminary data.</text>
</comment>
<name>A0ABR7PL73_9BURK</name>
<keyword evidence="5" id="KW-1185">Reference proteome</keyword>
<dbReference type="InterPro" id="IPR008972">
    <property type="entry name" value="Cupredoxin"/>
</dbReference>
<reference evidence="4 5" key="1">
    <citation type="submission" date="2019-09" db="EMBL/GenBank/DDBJ databases">
        <title>Paraburkholderia podalyriae sp. nov., A South African Podalyria-associated rhizobium.</title>
        <authorList>
            <person name="Mavima L."/>
            <person name="Beukes C.W."/>
            <person name="Palmer M."/>
            <person name="De Meyer S.E."/>
            <person name="James E.K."/>
            <person name="Maluk M."/>
            <person name="Avontuur J.R."/>
            <person name="Chan W.Y."/>
            <person name="Venter S.N."/>
            <person name="Steenkamp E.T."/>
        </authorList>
    </citation>
    <scope>NUCLEOTIDE SEQUENCE [LARGE SCALE GENOMIC DNA]</scope>
    <source>
        <strain evidence="4 5">WC7.3b</strain>
    </source>
</reference>
<dbReference type="InterPro" id="IPR035668">
    <property type="entry name" value="Amicyanin"/>
</dbReference>
<dbReference type="EMBL" id="VZQQ01000007">
    <property type="protein sequence ID" value="MBC8747118.1"/>
    <property type="molecule type" value="Genomic_DNA"/>
</dbReference>
<dbReference type="Proteomes" id="UP000736373">
    <property type="component" value="Unassembled WGS sequence"/>
</dbReference>
<dbReference type="CDD" id="cd13921">
    <property type="entry name" value="Amicyanin"/>
    <property type="match status" value="1"/>
</dbReference>